<dbReference type="InterPro" id="IPR003675">
    <property type="entry name" value="Rce1/LyrA-like_dom"/>
</dbReference>
<keyword evidence="1" id="KW-0812">Transmembrane</keyword>
<sequence>MQDSIIDKIEEKIKDWFKKNSKFLIVILLYLLYQSNFIIAFISSLGINVNSIPRTPRIFLFAFTDLIYIVILILMFKKEIVKGLKDLKENFLNRAILSLNCWVVGCVIMTVSSIIIGLILDQNISENESLVRQSIEIAPLYMLFTCSIIAPIFEEMVFRRSLYGFVKVKWLFIVLSGVLFGLLHVLGSYNSILDFLYVIPYGAMGSCFAYLLTKTKNITLPIIVHMLHNTILVLVQIIGR</sequence>
<feature type="domain" description="CAAX prenyl protease 2/Lysostaphin resistance protein A-like" evidence="2">
    <location>
        <begin position="139"/>
        <end position="231"/>
    </location>
</feature>
<evidence type="ECO:0000313" key="4">
    <source>
        <dbReference type="Proteomes" id="UP000824074"/>
    </source>
</evidence>
<feature type="transmembrane region" description="Helical" evidence="1">
    <location>
        <begin position="220"/>
        <end position="239"/>
    </location>
</feature>
<feature type="transmembrane region" description="Helical" evidence="1">
    <location>
        <begin position="195"/>
        <end position="213"/>
    </location>
</feature>
<keyword evidence="1" id="KW-0472">Membrane</keyword>
<keyword evidence="1" id="KW-1133">Transmembrane helix</keyword>
<organism evidence="3 4">
    <name type="scientific">Candidatus Aphodocola excrementigallinarum</name>
    <dbReference type="NCBI Taxonomy" id="2840670"/>
    <lineage>
        <taxon>Bacteria</taxon>
        <taxon>Bacillati</taxon>
        <taxon>Bacillota</taxon>
        <taxon>Bacilli</taxon>
        <taxon>Candidatus Aphodocola</taxon>
    </lineage>
</organism>
<dbReference type="AlphaFoldDB" id="A0A9D1INX9"/>
<keyword evidence="3" id="KW-0645">Protease</keyword>
<dbReference type="PANTHER" id="PTHR36435">
    <property type="entry name" value="SLR1288 PROTEIN"/>
    <property type="match status" value="1"/>
</dbReference>
<accession>A0A9D1INX9</accession>
<comment type="caution">
    <text evidence="3">The sequence shown here is derived from an EMBL/GenBank/DDBJ whole genome shotgun (WGS) entry which is preliminary data.</text>
</comment>
<dbReference type="GO" id="GO:0008237">
    <property type="term" value="F:metallopeptidase activity"/>
    <property type="evidence" value="ECO:0007669"/>
    <property type="project" value="UniProtKB-KW"/>
</dbReference>
<reference evidence="3" key="2">
    <citation type="journal article" date="2021" name="PeerJ">
        <title>Extensive microbial diversity within the chicken gut microbiome revealed by metagenomics and culture.</title>
        <authorList>
            <person name="Gilroy R."/>
            <person name="Ravi A."/>
            <person name="Getino M."/>
            <person name="Pursley I."/>
            <person name="Horton D.L."/>
            <person name="Alikhan N.F."/>
            <person name="Baker D."/>
            <person name="Gharbi K."/>
            <person name="Hall N."/>
            <person name="Watson M."/>
            <person name="Adriaenssens E.M."/>
            <person name="Foster-Nyarko E."/>
            <person name="Jarju S."/>
            <person name="Secka A."/>
            <person name="Antonio M."/>
            <person name="Oren A."/>
            <person name="Chaudhuri R.R."/>
            <person name="La Ragione R."/>
            <person name="Hildebrand F."/>
            <person name="Pallen M.J."/>
        </authorList>
    </citation>
    <scope>NUCLEOTIDE SEQUENCE</scope>
    <source>
        <strain evidence="3">CHK193-30670</strain>
    </source>
</reference>
<dbReference type="Proteomes" id="UP000824074">
    <property type="component" value="Unassembled WGS sequence"/>
</dbReference>
<name>A0A9D1INX9_9FIRM</name>
<gene>
    <name evidence="3" type="ORF">IAB68_02025</name>
</gene>
<reference evidence="3" key="1">
    <citation type="submission" date="2020-10" db="EMBL/GenBank/DDBJ databases">
        <authorList>
            <person name="Gilroy R."/>
        </authorList>
    </citation>
    <scope>NUCLEOTIDE SEQUENCE</scope>
    <source>
        <strain evidence="3">CHK193-30670</strain>
    </source>
</reference>
<dbReference type="EMBL" id="DVMT01000020">
    <property type="protein sequence ID" value="HIU40066.1"/>
    <property type="molecule type" value="Genomic_DNA"/>
</dbReference>
<evidence type="ECO:0000313" key="3">
    <source>
        <dbReference type="EMBL" id="HIU40066.1"/>
    </source>
</evidence>
<evidence type="ECO:0000259" key="2">
    <source>
        <dbReference type="Pfam" id="PF02517"/>
    </source>
</evidence>
<dbReference type="GO" id="GO:0004175">
    <property type="term" value="F:endopeptidase activity"/>
    <property type="evidence" value="ECO:0007669"/>
    <property type="project" value="UniProtKB-ARBA"/>
</dbReference>
<dbReference type="InterPro" id="IPR052710">
    <property type="entry name" value="CAAX_protease"/>
</dbReference>
<feature type="transmembrane region" description="Helical" evidence="1">
    <location>
        <begin position="140"/>
        <end position="158"/>
    </location>
</feature>
<feature type="transmembrane region" description="Helical" evidence="1">
    <location>
        <begin position="170"/>
        <end position="189"/>
    </location>
</feature>
<feature type="transmembrane region" description="Helical" evidence="1">
    <location>
        <begin position="23"/>
        <end position="46"/>
    </location>
</feature>
<keyword evidence="3" id="KW-0378">Hydrolase</keyword>
<dbReference type="GO" id="GO:0080120">
    <property type="term" value="P:CAAX-box protein maturation"/>
    <property type="evidence" value="ECO:0007669"/>
    <property type="project" value="UniProtKB-ARBA"/>
</dbReference>
<proteinExistence type="predicted"/>
<protein>
    <submittedName>
        <fullName evidence="3">CPBP family intramembrane metalloprotease</fullName>
    </submittedName>
</protein>
<dbReference type="PANTHER" id="PTHR36435:SF1">
    <property type="entry name" value="CAAX AMINO TERMINAL PROTEASE FAMILY PROTEIN"/>
    <property type="match status" value="1"/>
</dbReference>
<dbReference type="Pfam" id="PF02517">
    <property type="entry name" value="Rce1-like"/>
    <property type="match status" value="1"/>
</dbReference>
<feature type="transmembrane region" description="Helical" evidence="1">
    <location>
        <begin position="97"/>
        <end position="120"/>
    </location>
</feature>
<feature type="transmembrane region" description="Helical" evidence="1">
    <location>
        <begin position="58"/>
        <end position="76"/>
    </location>
</feature>
<keyword evidence="3" id="KW-0482">Metalloprotease</keyword>
<evidence type="ECO:0000256" key="1">
    <source>
        <dbReference type="SAM" id="Phobius"/>
    </source>
</evidence>